<proteinExistence type="predicted"/>
<feature type="compositionally biased region" description="Basic and acidic residues" evidence="1">
    <location>
        <begin position="147"/>
        <end position="156"/>
    </location>
</feature>
<evidence type="ECO:0000313" key="3">
    <source>
        <dbReference type="Proteomes" id="UP001283361"/>
    </source>
</evidence>
<organism evidence="2 3">
    <name type="scientific">Elysia crispata</name>
    <name type="common">lettuce slug</name>
    <dbReference type="NCBI Taxonomy" id="231223"/>
    <lineage>
        <taxon>Eukaryota</taxon>
        <taxon>Metazoa</taxon>
        <taxon>Spiralia</taxon>
        <taxon>Lophotrochozoa</taxon>
        <taxon>Mollusca</taxon>
        <taxon>Gastropoda</taxon>
        <taxon>Heterobranchia</taxon>
        <taxon>Euthyneura</taxon>
        <taxon>Panpulmonata</taxon>
        <taxon>Sacoglossa</taxon>
        <taxon>Placobranchoidea</taxon>
        <taxon>Plakobranchidae</taxon>
        <taxon>Elysia</taxon>
    </lineage>
</organism>
<keyword evidence="3" id="KW-1185">Reference proteome</keyword>
<feature type="region of interest" description="Disordered" evidence="1">
    <location>
        <begin position="106"/>
        <end position="127"/>
    </location>
</feature>
<evidence type="ECO:0000313" key="2">
    <source>
        <dbReference type="EMBL" id="KAK3756598.1"/>
    </source>
</evidence>
<dbReference type="EMBL" id="JAWDGP010005492">
    <property type="protein sequence ID" value="KAK3756598.1"/>
    <property type="molecule type" value="Genomic_DNA"/>
</dbReference>
<reference evidence="2" key="1">
    <citation type="journal article" date="2023" name="G3 (Bethesda)">
        <title>A reference genome for the long-term kleptoplast-retaining sea slug Elysia crispata morphotype clarki.</title>
        <authorList>
            <person name="Eastman K.E."/>
            <person name="Pendleton A.L."/>
            <person name="Shaikh M.A."/>
            <person name="Suttiyut T."/>
            <person name="Ogas R."/>
            <person name="Tomko P."/>
            <person name="Gavelis G."/>
            <person name="Widhalm J.R."/>
            <person name="Wisecaver J.H."/>
        </authorList>
    </citation>
    <scope>NUCLEOTIDE SEQUENCE</scope>
    <source>
        <strain evidence="2">ECLA1</strain>
    </source>
</reference>
<feature type="region of interest" description="Disordered" evidence="1">
    <location>
        <begin position="147"/>
        <end position="175"/>
    </location>
</feature>
<evidence type="ECO:0000256" key="1">
    <source>
        <dbReference type="SAM" id="MobiDB-lite"/>
    </source>
</evidence>
<comment type="caution">
    <text evidence="2">The sequence shown here is derived from an EMBL/GenBank/DDBJ whole genome shotgun (WGS) entry which is preliminary data.</text>
</comment>
<dbReference type="AlphaFoldDB" id="A0AAE1D4X2"/>
<sequence>MSNSPYTVMGGGIGSIHHDRRRIPGDWDVCAVSQRLVSSLSVTLLRPGYRMWRAIKMSELVSFCHACPVVIVPAVVNRPPYEYSSANYPLMTWTKHSQMILVNTPIPTETSPTPFPPPLSFSDTSRRQPDLNIHPSTLAWLSIPYEERSKQGKDKPTPVPLPGLPCLLSQPQEPL</sequence>
<accession>A0AAE1D4X2</accession>
<protein>
    <submittedName>
        <fullName evidence="2">Uncharacterized protein</fullName>
    </submittedName>
</protein>
<dbReference type="Proteomes" id="UP001283361">
    <property type="component" value="Unassembled WGS sequence"/>
</dbReference>
<name>A0AAE1D4X2_9GAST</name>
<gene>
    <name evidence="2" type="ORF">RRG08_045110</name>
</gene>